<gene>
    <name evidence="1" type="ORF">LTR25_010960</name>
</gene>
<dbReference type="Proteomes" id="UP001345827">
    <property type="component" value="Unassembled WGS sequence"/>
</dbReference>
<evidence type="ECO:0000313" key="2">
    <source>
        <dbReference type="Proteomes" id="UP001345827"/>
    </source>
</evidence>
<evidence type="ECO:0000313" key="1">
    <source>
        <dbReference type="EMBL" id="KAK5527717.1"/>
    </source>
</evidence>
<keyword evidence="2" id="KW-1185">Reference proteome</keyword>
<proteinExistence type="predicted"/>
<dbReference type="AlphaFoldDB" id="A0AAV9PTE8"/>
<reference evidence="1 2" key="1">
    <citation type="submission" date="2023-06" db="EMBL/GenBank/DDBJ databases">
        <title>Black Yeasts Isolated from many extreme environments.</title>
        <authorList>
            <person name="Coleine C."/>
            <person name="Stajich J.E."/>
            <person name="Selbmann L."/>
        </authorList>
    </citation>
    <scope>NUCLEOTIDE SEQUENCE [LARGE SCALE GENOMIC DNA]</scope>
    <source>
        <strain evidence="1 2">CCFEE 5887</strain>
    </source>
</reference>
<protein>
    <submittedName>
        <fullName evidence="1">Uncharacterized protein</fullName>
    </submittedName>
</protein>
<organism evidence="1 2">
    <name type="scientific">Vermiconidia calcicola</name>
    <dbReference type="NCBI Taxonomy" id="1690605"/>
    <lineage>
        <taxon>Eukaryota</taxon>
        <taxon>Fungi</taxon>
        <taxon>Dikarya</taxon>
        <taxon>Ascomycota</taxon>
        <taxon>Pezizomycotina</taxon>
        <taxon>Dothideomycetes</taxon>
        <taxon>Dothideomycetidae</taxon>
        <taxon>Mycosphaerellales</taxon>
        <taxon>Extremaceae</taxon>
        <taxon>Vermiconidia</taxon>
    </lineage>
</organism>
<dbReference type="EMBL" id="JAXLQG010000035">
    <property type="protein sequence ID" value="KAK5527717.1"/>
    <property type="molecule type" value="Genomic_DNA"/>
</dbReference>
<comment type="caution">
    <text evidence="1">The sequence shown here is derived from an EMBL/GenBank/DDBJ whole genome shotgun (WGS) entry which is preliminary data.</text>
</comment>
<sequence>MVLAVGNVHAFRALKEAITFFQRRQTTWSANLFSNDPKVLVSEMATLENAGNFNSYLGRFALARLAKLHLETVANGSQLAPDASKTSVAAPRRVTKAHNAHAYRTYLGAALPKPIQAYRHEQERVNRRRF</sequence>
<accession>A0AAV9PTE8</accession>
<name>A0AAV9PTE8_9PEZI</name>